<evidence type="ECO:0000313" key="1">
    <source>
        <dbReference type="EMBL" id="GAG28656.1"/>
    </source>
</evidence>
<comment type="caution">
    <text evidence="1">The sequence shown here is derived from an EMBL/GenBank/DDBJ whole genome shotgun (WGS) entry which is preliminary data.</text>
</comment>
<dbReference type="AlphaFoldDB" id="X0XV27"/>
<protein>
    <submittedName>
        <fullName evidence="1">Uncharacterized protein</fullName>
    </submittedName>
</protein>
<gene>
    <name evidence="1" type="ORF">S01H1_71481</name>
</gene>
<proteinExistence type="predicted"/>
<feature type="non-terminal residue" evidence="1">
    <location>
        <position position="44"/>
    </location>
</feature>
<organism evidence="1">
    <name type="scientific">marine sediment metagenome</name>
    <dbReference type="NCBI Taxonomy" id="412755"/>
    <lineage>
        <taxon>unclassified sequences</taxon>
        <taxon>metagenomes</taxon>
        <taxon>ecological metagenomes</taxon>
    </lineage>
</organism>
<name>X0XV27_9ZZZZ</name>
<accession>X0XV27</accession>
<dbReference type="EMBL" id="BARS01047599">
    <property type="protein sequence ID" value="GAG28656.1"/>
    <property type="molecule type" value="Genomic_DNA"/>
</dbReference>
<sequence length="44" mass="4523">MAGAARFLFGLALGISLGIIGSRLLAASSSGAHRRSVWGGRQRP</sequence>
<reference evidence="1" key="1">
    <citation type="journal article" date="2014" name="Front. Microbiol.">
        <title>High frequency of phylogenetically diverse reductive dehalogenase-homologous genes in deep subseafloor sedimentary metagenomes.</title>
        <authorList>
            <person name="Kawai M."/>
            <person name="Futagami T."/>
            <person name="Toyoda A."/>
            <person name="Takaki Y."/>
            <person name="Nishi S."/>
            <person name="Hori S."/>
            <person name="Arai W."/>
            <person name="Tsubouchi T."/>
            <person name="Morono Y."/>
            <person name="Uchiyama I."/>
            <person name="Ito T."/>
            <person name="Fujiyama A."/>
            <person name="Inagaki F."/>
            <person name="Takami H."/>
        </authorList>
    </citation>
    <scope>NUCLEOTIDE SEQUENCE</scope>
    <source>
        <strain evidence="1">Expedition CK06-06</strain>
    </source>
</reference>